<feature type="compositionally biased region" description="Basic and acidic residues" evidence="11">
    <location>
        <begin position="1075"/>
        <end position="1087"/>
    </location>
</feature>
<dbReference type="InterPro" id="IPR037767">
    <property type="entry name" value="C2A_Mug190-like"/>
</dbReference>
<dbReference type="GO" id="GO:0008289">
    <property type="term" value="F:lipid binding"/>
    <property type="evidence" value="ECO:0007669"/>
    <property type="project" value="UniProtKB-KW"/>
</dbReference>
<dbReference type="Proteomes" id="UP000076874">
    <property type="component" value="Unassembled WGS sequence"/>
</dbReference>
<protein>
    <submittedName>
        <fullName evidence="14">C2 domain containing protein</fullName>
    </submittedName>
</protein>
<feature type="compositionally biased region" description="Low complexity" evidence="11">
    <location>
        <begin position="1213"/>
        <end position="1230"/>
    </location>
</feature>
<evidence type="ECO:0000256" key="5">
    <source>
        <dbReference type="ARBA" id="ARBA00022737"/>
    </source>
</evidence>
<keyword evidence="9" id="KW-0446">Lipid-binding</keyword>
<comment type="subcellular location">
    <subcellularLocation>
        <location evidence="1">Endoplasmic reticulum membrane</location>
    </subcellularLocation>
</comment>
<dbReference type="InterPro" id="IPR057349">
    <property type="entry name" value="C2_Mug190_3rd"/>
</dbReference>
<keyword evidence="2" id="KW-0813">Transport</keyword>
<feature type="compositionally biased region" description="Low complexity" evidence="11">
    <location>
        <begin position="1109"/>
        <end position="1122"/>
    </location>
</feature>
<dbReference type="InterPro" id="IPR035892">
    <property type="entry name" value="C2_domain_sf"/>
</dbReference>
<feature type="compositionally biased region" description="Basic and acidic residues" evidence="11">
    <location>
        <begin position="30"/>
        <end position="41"/>
    </location>
</feature>
<comment type="caution">
    <text evidence="14">The sequence shown here is derived from an EMBL/GenBank/DDBJ whole genome shotgun (WGS) entry which is preliminary data.</text>
</comment>
<feature type="domain" description="C2" evidence="12">
    <location>
        <begin position="659"/>
        <end position="805"/>
    </location>
</feature>
<feature type="compositionally biased region" description="Basic and acidic residues" evidence="11">
    <location>
        <begin position="1241"/>
        <end position="1250"/>
    </location>
</feature>
<evidence type="ECO:0000256" key="2">
    <source>
        <dbReference type="ARBA" id="ARBA00022448"/>
    </source>
</evidence>
<evidence type="ECO:0000256" key="4">
    <source>
        <dbReference type="ARBA" id="ARBA00022692"/>
    </source>
</evidence>
<dbReference type="Gene3D" id="2.60.40.150">
    <property type="entry name" value="C2 domain"/>
    <property type="match status" value="2"/>
</dbReference>
<dbReference type="GO" id="GO:0005789">
    <property type="term" value="C:endoplasmic reticulum membrane"/>
    <property type="evidence" value="ECO:0007669"/>
    <property type="project" value="UniProtKB-SubCell"/>
</dbReference>
<evidence type="ECO:0000256" key="7">
    <source>
        <dbReference type="ARBA" id="ARBA00022989"/>
    </source>
</evidence>
<keyword evidence="15" id="KW-1185">Reference proteome</keyword>
<evidence type="ECO:0000256" key="8">
    <source>
        <dbReference type="ARBA" id="ARBA00023055"/>
    </source>
</evidence>
<feature type="region of interest" description="Disordered" evidence="11">
    <location>
        <begin position="898"/>
        <end position="920"/>
    </location>
</feature>
<keyword evidence="8" id="KW-0445">Lipid transport</keyword>
<evidence type="ECO:0000259" key="12">
    <source>
        <dbReference type="PROSITE" id="PS50004"/>
    </source>
</evidence>
<keyword evidence="6" id="KW-0256">Endoplasmic reticulum</keyword>
<dbReference type="InterPro" id="IPR031468">
    <property type="entry name" value="SMP_LBD"/>
</dbReference>
<dbReference type="SUPFAM" id="SSF49562">
    <property type="entry name" value="C2 domain (Calcium/lipid-binding domain, CaLB)"/>
    <property type="match status" value="2"/>
</dbReference>
<reference evidence="14 15" key="1">
    <citation type="journal article" date="2016" name="Genome Biol. Evol.">
        <title>Divergent and convergent evolution of fungal pathogenicity.</title>
        <authorList>
            <person name="Shang Y."/>
            <person name="Xiao G."/>
            <person name="Zheng P."/>
            <person name="Cen K."/>
            <person name="Zhan S."/>
            <person name="Wang C."/>
        </authorList>
    </citation>
    <scope>NUCLEOTIDE SEQUENCE [LARGE SCALE GENOMIC DNA]</scope>
    <source>
        <strain evidence="14 15">RCEF 264</strain>
    </source>
</reference>
<feature type="region of interest" description="Disordered" evidence="11">
    <location>
        <begin position="1"/>
        <end position="142"/>
    </location>
</feature>
<evidence type="ECO:0000256" key="6">
    <source>
        <dbReference type="ARBA" id="ARBA00022824"/>
    </source>
</evidence>
<feature type="compositionally biased region" description="Polar residues" evidence="11">
    <location>
        <begin position="101"/>
        <end position="124"/>
    </location>
</feature>
<keyword evidence="4" id="KW-0812">Transmembrane</keyword>
<dbReference type="SMART" id="SM00239">
    <property type="entry name" value="C2"/>
    <property type="match status" value="2"/>
</dbReference>
<gene>
    <name evidence="14" type="ORF">SPI_08136</name>
</gene>
<sequence length="1299" mass="140771">MANIQQKVVPSGQHYSGSNPIPSIKQLIDSLDRDKKKRDAEIDAQQSTKKGAGKSTGISDHVPRDPAKAGKHRRTVTDPVTGKDVEIDDMDASMLRGAHNPTLSVPNANLNKPTTVKTEATQSGEEYRHKQDITAPPDPLEPGSTSDVPIHGEKTNVLFHPTPSVSFEPMYATLEARANALCATIVVAIVVVGKLFGGRLLGLVPLAVCVASGVFLWVKEVIRQGRATEWSSEQARGETAVVNLIPESVEWLNAALALGWGLVNSDMFAGVADTLEDVMQASLPAVVENVKVTDISQGSNPLRVLSLRALPDSHVEDLATALRDHDGRTKDPQEAAADAEGGDFYNLEATVAYHALPSGNDVSSKARNMGMHLIFYLGVRGLFGVPFPVWVELNGLVCTVRLRVALSPSPPFAKTLSFTLMGLPKVDAGCIPLIQRGANVLNLPLISNFVNWAIAAAASMYVAPKSMTLDVGKMLQGDSIQKDTEALGVLYVCIDKATDLSKQDRRGSAGGGSDPYICVAFSKFGKPQYCTRVIEDDLNPVFAERAALLVTADIVKADEQLSLELWDSDRSSADDLVGKVELSIQELIQHPGQLFPQVSRLRGMHAESTMPGQLHWRVGFFGKTQFRRALRTDGKDPFMPQALQDNAALQTDHGVITNAEEDAVVHTPPDPLWPSGILSIVVHQIVGLELENAKGSYGARAGGREYEPARPEAGELKEEQGNTLPSAYCTIIVNDELVYKTRSKVASSRPIFEAGTERFVRDWRSTIATVTVRDRRNRQHDPILGVVPLKLSDILLNSSQSTRWYPLDGGVGFGRVRISLLFRSVELQLPPAQVGFGEVGTFEFLSDTLATARYAPSSHVKVRLRTGGSSATLKSETCARTDDGAGLVWDLRHGGKKAAAHGNNDDDDVSNNNNNNNNNSVRVRLPVQYRYRSPVFFEFHPAGLGKKDRAYAALWLQDLVDNEARDFDLPVWSCDRPLRLSQNYITEANCETVPDLALAEVGRLRFRGRFKPGADRDHHRFVSDNDSRETIETWEACFAEGVRGEGVEAQVPALVQKLHDDSLLQGRDVLARAPPEDKQKWLAKDGTDWTGAFGPDPLAGAEVDDGDDNNGAGQDKYQYQNDSSDDDDDDDDGDEEDDNNYGKDSGYSNGDGNGESSGRRFSLSNNAAPNSGSGSGSVDDGVPRSDGAAPGASSSAAGAEPRRTSGSQGRPPSKSVSGTSGTTGSSDSAGGASGSNNPIKQYKDYKSKSRDLHRRQRGLMQWKPMRNLQFAKDEATFAVRKLVNSEKLTGRTPDVETEV</sequence>
<organism evidence="14 15">
    <name type="scientific">Niveomyces insectorum RCEF 264</name>
    <dbReference type="NCBI Taxonomy" id="1081102"/>
    <lineage>
        <taxon>Eukaryota</taxon>
        <taxon>Fungi</taxon>
        <taxon>Dikarya</taxon>
        <taxon>Ascomycota</taxon>
        <taxon>Pezizomycotina</taxon>
        <taxon>Sordariomycetes</taxon>
        <taxon>Hypocreomycetidae</taxon>
        <taxon>Hypocreales</taxon>
        <taxon>Cordycipitaceae</taxon>
        <taxon>Niveomyces</taxon>
    </lineage>
</organism>
<evidence type="ECO:0000256" key="3">
    <source>
        <dbReference type="ARBA" id="ARBA00022553"/>
    </source>
</evidence>
<dbReference type="CDD" id="cd21676">
    <property type="entry name" value="SMP_Mug190"/>
    <property type="match status" value="1"/>
</dbReference>
<keyword evidence="7" id="KW-1133">Transmembrane helix</keyword>
<keyword evidence="10" id="KW-0472">Membrane</keyword>
<dbReference type="GO" id="GO:0061817">
    <property type="term" value="P:endoplasmic reticulum-plasma membrane tethering"/>
    <property type="evidence" value="ECO:0007669"/>
    <property type="project" value="InterPro"/>
</dbReference>
<accession>A0A167NU35</accession>
<feature type="compositionally biased region" description="Low complexity" evidence="11">
    <location>
        <begin position="1162"/>
        <end position="1199"/>
    </location>
</feature>
<proteinExistence type="predicted"/>
<feature type="domain" description="C2" evidence="12">
    <location>
        <begin position="470"/>
        <end position="599"/>
    </location>
</feature>
<evidence type="ECO:0000259" key="13">
    <source>
        <dbReference type="PROSITE" id="PS51847"/>
    </source>
</evidence>
<dbReference type="Pfam" id="PF25669">
    <property type="entry name" value="SMP_MUG190-like"/>
    <property type="match status" value="1"/>
</dbReference>
<feature type="compositionally biased region" description="Polar residues" evidence="11">
    <location>
        <begin position="1"/>
        <end position="21"/>
    </location>
</feature>
<dbReference type="Pfam" id="PF00168">
    <property type="entry name" value="C2"/>
    <property type="match status" value="2"/>
</dbReference>
<dbReference type="PROSITE" id="PS51847">
    <property type="entry name" value="SMP"/>
    <property type="match status" value="1"/>
</dbReference>
<dbReference type="EMBL" id="AZHD01000018">
    <property type="protein sequence ID" value="OAA55929.1"/>
    <property type="molecule type" value="Genomic_DNA"/>
</dbReference>
<feature type="domain" description="SMP-LTD" evidence="13">
    <location>
        <begin position="245"/>
        <end position="472"/>
    </location>
</feature>
<evidence type="ECO:0000256" key="10">
    <source>
        <dbReference type="ARBA" id="ARBA00023136"/>
    </source>
</evidence>
<dbReference type="InterPro" id="IPR000008">
    <property type="entry name" value="C2_dom"/>
</dbReference>
<name>A0A167NU35_9HYPO</name>
<feature type="compositionally biased region" description="Low complexity" evidence="11">
    <location>
        <begin position="910"/>
        <end position="920"/>
    </location>
</feature>
<dbReference type="GO" id="GO:0006869">
    <property type="term" value="P:lipid transport"/>
    <property type="evidence" value="ECO:0007669"/>
    <property type="project" value="UniProtKB-KW"/>
</dbReference>
<dbReference type="Pfam" id="PF25331">
    <property type="entry name" value="C2_Mug190_3rd"/>
    <property type="match status" value="1"/>
</dbReference>
<dbReference type="PANTHER" id="PTHR47348">
    <property type="entry name" value="MEIOTICALLY UP-REGULATED GENE 190 PROTEIN"/>
    <property type="match status" value="1"/>
</dbReference>
<evidence type="ECO:0000313" key="14">
    <source>
        <dbReference type="EMBL" id="OAA55929.1"/>
    </source>
</evidence>
<feature type="compositionally biased region" description="Acidic residues" evidence="11">
    <location>
        <begin position="1123"/>
        <end position="1139"/>
    </location>
</feature>
<evidence type="ECO:0000256" key="9">
    <source>
        <dbReference type="ARBA" id="ARBA00023121"/>
    </source>
</evidence>
<keyword evidence="3" id="KW-0597">Phosphoprotein</keyword>
<dbReference type="PROSITE" id="PS50004">
    <property type="entry name" value="C2"/>
    <property type="match status" value="2"/>
</dbReference>
<evidence type="ECO:0000256" key="1">
    <source>
        <dbReference type="ARBA" id="ARBA00004586"/>
    </source>
</evidence>
<dbReference type="OrthoDB" id="419768at2759"/>
<evidence type="ECO:0000313" key="15">
    <source>
        <dbReference type="Proteomes" id="UP000076874"/>
    </source>
</evidence>
<dbReference type="CDD" id="cd04041">
    <property type="entry name" value="C2A_fungal"/>
    <property type="match status" value="1"/>
</dbReference>
<evidence type="ECO:0000256" key="11">
    <source>
        <dbReference type="SAM" id="MobiDB-lite"/>
    </source>
</evidence>
<keyword evidence="5" id="KW-0677">Repeat</keyword>
<dbReference type="InterPro" id="IPR037765">
    <property type="entry name" value="C2B_Tricalbin"/>
</dbReference>
<dbReference type="STRING" id="1081102.A0A167NU35"/>
<dbReference type="CDD" id="cd04052">
    <property type="entry name" value="C2B_Tricalbin-like"/>
    <property type="match status" value="1"/>
</dbReference>
<dbReference type="PANTHER" id="PTHR47348:SF3">
    <property type="entry name" value="MEIOTICALLY UP-REGULATED GENE 190 PROTEIN"/>
    <property type="match status" value="1"/>
</dbReference>
<feature type="region of interest" description="Disordered" evidence="11">
    <location>
        <begin position="1075"/>
        <end position="1260"/>
    </location>
</feature>